<dbReference type="InterPro" id="IPR038477">
    <property type="entry name" value="ASST_N_sf"/>
</dbReference>
<dbReference type="PANTHER" id="PTHR35340:SF10">
    <property type="entry name" value="CYTOPLASMIC PROTEIN"/>
    <property type="match status" value="1"/>
</dbReference>
<dbReference type="AlphaFoldDB" id="A0A5S3QIC4"/>
<evidence type="ECO:0000259" key="1">
    <source>
        <dbReference type="Pfam" id="PF17425"/>
    </source>
</evidence>
<dbReference type="InterPro" id="IPR035391">
    <property type="entry name" value="Arylsulfotran_N"/>
</dbReference>
<dbReference type="GO" id="GO:0004062">
    <property type="term" value="F:aryl sulfotransferase activity"/>
    <property type="evidence" value="ECO:0007669"/>
    <property type="project" value="InterPro"/>
</dbReference>
<dbReference type="PANTHER" id="PTHR35340">
    <property type="entry name" value="PQQ ENZYME REPEAT PROTEIN-RELATED"/>
    <property type="match status" value="1"/>
</dbReference>
<name>A0A5S3QIC4_9BACI</name>
<accession>A0A5S3QIC4</accession>
<dbReference type="RefSeq" id="WP_138602195.1">
    <property type="nucleotide sequence ID" value="NZ_VCIA01000001.1"/>
</dbReference>
<evidence type="ECO:0000313" key="2">
    <source>
        <dbReference type="EMBL" id="TMN21615.1"/>
    </source>
</evidence>
<dbReference type="InterPro" id="IPR053143">
    <property type="entry name" value="Arylsulfate_ST"/>
</dbReference>
<dbReference type="Proteomes" id="UP000306980">
    <property type="component" value="Unassembled WGS sequence"/>
</dbReference>
<dbReference type="Pfam" id="PF05935">
    <property type="entry name" value="Arylsulfotrans"/>
    <property type="match status" value="1"/>
</dbReference>
<dbReference type="OrthoDB" id="264813at2"/>
<dbReference type="EMBL" id="VCIA01000001">
    <property type="protein sequence ID" value="TMN21615.1"/>
    <property type="molecule type" value="Genomic_DNA"/>
</dbReference>
<proteinExistence type="predicted"/>
<comment type="caution">
    <text evidence="2">The sequence shown here is derived from an EMBL/GenBank/DDBJ whole genome shotgun (WGS) entry which is preliminary data.</text>
</comment>
<feature type="domain" description="Arylsulfotransferase N-terminal" evidence="1">
    <location>
        <begin position="37"/>
        <end position="117"/>
    </location>
</feature>
<dbReference type="InterPro" id="IPR010262">
    <property type="entry name" value="Arylsulfotransferase_bact"/>
</dbReference>
<organism evidence="2 3">
    <name type="scientific">Lentibacillus cibarius</name>
    <dbReference type="NCBI Taxonomy" id="2583219"/>
    <lineage>
        <taxon>Bacteria</taxon>
        <taxon>Bacillati</taxon>
        <taxon>Bacillota</taxon>
        <taxon>Bacilli</taxon>
        <taxon>Bacillales</taxon>
        <taxon>Bacillaceae</taxon>
        <taxon>Lentibacillus</taxon>
    </lineage>
</organism>
<evidence type="ECO:0000313" key="3">
    <source>
        <dbReference type="Proteomes" id="UP000306980"/>
    </source>
</evidence>
<dbReference type="Pfam" id="PF17425">
    <property type="entry name" value="Arylsulfotran_N"/>
    <property type="match status" value="1"/>
</dbReference>
<gene>
    <name evidence="2" type="ORF">FFL34_05455</name>
</gene>
<sequence length="487" mass="55365">MAISQRNTPGMQKQLQIRKRLKRAFNHRTHTLDKPFVQLNPYQVAPLTAFIQFTTPKPASVTITIHGDTPIEKTLPGYHTIHRIPVIGLYANKKNRITIEATTHSGQTKSNTIKLKTQALPKDFLRVNVGKADTERMEKGLTFIVPSAHYPFAIDDKGKVRWYSTINVRQLFKPLTNGNFLIYSKSNKESKHNRIMEIDLLGQIYNTNTIYSKSTVPKTAINTDAVKLSNNNLLVTTHEETPDSVEDNLTEINQESGNAVNKLRYQSLFPEDFSQNEGDWLHNNSIWVDENDRTIIMTARHQDMVMKHSFPNGEIDWILASPDNWPAAMEQYLLTPIGEHFKYPGGPHAVTALPDQDGNPETIDILLFDNNHVLRRGNQQISQKYSRAVQYRIHETNKTVEEIWTYGEERGEAFFSPIVGDADLLPETNNRLITSGYIKTGKGRSSKIVEVTNYQPGEDVFEVTISGFAPESKQHVFRAARWKVPGT</sequence>
<protein>
    <recommendedName>
        <fullName evidence="1">Arylsulfotransferase N-terminal domain-containing protein</fullName>
    </recommendedName>
</protein>
<reference evidence="2 3" key="1">
    <citation type="submission" date="2019-05" db="EMBL/GenBank/DDBJ databases">
        <title>Genomic analysis of Lentibacillus sp. NKC220-2.</title>
        <authorList>
            <person name="Oh Y.J."/>
        </authorList>
    </citation>
    <scope>NUCLEOTIDE SEQUENCE [LARGE SCALE GENOMIC DNA]</scope>
    <source>
        <strain evidence="2 3">NKC220-2</strain>
    </source>
</reference>
<dbReference type="Gene3D" id="2.60.40.3100">
    <property type="entry name" value="Arylsulphate sulphotransferase monomer, N-terminal domain"/>
    <property type="match status" value="1"/>
</dbReference>